<comment type="cofactor">
    <cofactor evidence="1">
        <name>a divalent metal cation</name>
        <dbReference type="ChEBI" id="CHEBI:60240"/>
    </cofactor>
</comment>
<evidence type="ECO:0000259" key="3">
    <source>
        <dbReference type="Pfam" id="PF13359"/>
    </source>
</evidence>
<proteinExistence type="predicted"/>
<keyword evidence="5" id="KW-1185">Reference proteome</keyword>
<organism evidence="4 5">
    <name type="scientific">Photinus pyralis</name>
    <name type="common">Common eastern firefly</name>
    <name type="synonym">Lampyris pyralis</name>
    <dbReference type="NCBI Taxonomy" id="7054"/>
    <lineage>
        <taxon>Eukaryota</taxon>
        <taxon>Metazoa</taxon>
        <taxon>Ecdysozoa</taxon>
        <taxon>Arthropoda</taxon>
        <taxon>Hexapoda</taxon>
        <taxon>Insecta</taxon>
        <taxon>Pterygota</taxon>
        <taxon>Neoptera</taxon>
        <taxon>Endopterygota</taxon>
        <taxon>Coleoptera</taxon>
        <taxon>Polyphaga</taxon>
        <taxon>Elateriformia</taxon>
        <taxon>Elateroidea</taxon>
        <taxon>Lampyridae</taxon>
        <taxon>Lampyrinae</taxon>
        <taxon>Photinus</taxon>
    </lineage>
</organism>
<dbReference type="EMBL" id="VVIM01000002">
    <property type="protein sequence ID" value="KAB0802620.1"/>
    <property type="molecule type" value="Genomic_DNA"/>
</dbReference>
<evidence type="ECO:0000313" key="5">
    <source>
        <dbReference type="Proteomes" id="UP000327044"/>
    </source>
</evidence>
<comment type="caution">
    <text evidence="4">The sequence shown here is derived from an EMBL/GenBank/DDBJ whole genome shotgun (WGS) entry which is preliminary data.</text>
</comment>
<evidence type="ECO:0000256" key="1">
    <source>
        <dbReference type="ARBA" id="ARBA00001968"/>
    </source>
</evidence>
<reference evidence="4 5" key="1">
    <citation type="journal article" date="2018" name="Elife">
        <title>Firefly genomes illuminate parallel origins of bioluminescence in beetles.</title>
        <authorList>
            <person name="Fallon T.R."/>
            <person name="Lower S.E."/>
            <person name="Chang C.H."/>
            <person name="Bessho-Uehara M."/>
            <person name="Martin G.J."/>
            <person name="Bewick A.J."/>
            <person name="Behringer M."/>
            <person name="Debat H.J."/>
            <person name="Wong I."/>
            <person name="Day J.C."/>
            <person name="Suvorov A."/>
            <person name="Silva C.J."/>
            <person name="Stanger-Hall K.F."/>
            <person name="Hall D.W."/>
            <person name="Schmitz R.J."/>
            <person name="Nelson D.R."/>
            <person name="Lewis S.M."/>
            <person name="Shigenobu S."/>
            <person name="Bybee S.M."/>
            <person name="Larracuente A.M."/>
            <person name="Oba Y."/>
            <person name="Weng J.K."/>
        </authorList>
    </citation>
    <scope>NUCLEOTIDE SEQUENCE [LARGE SCALE GENOMIC DNA]</scope>
    <source>
        <strain evidence="4">1611_PpyrPB1</strain>
        <tissue evidence="4">Whole body</tissue>
    </source>
</reference>
<evidence type="ECO:0000256" key="2">
    <source>
        <dbReference type="ARBA" id="ARBA00022723"/>
    </source>
</evidence>
<dbReference type="AlphaFoldDB" id="A0A5N4AZN7"/>
<feature type="domain" description="DDE Tnp4" evidence="3">
    <location>
        <begin position="128"/>
        <end position="186"/>
    </location>
</feature>
<dbReference type="InParanoid" id="A0A5N4AZN7"/>
<accession>A0A5N4AZN7</accession>
<dbReference type="GO" id="GO:0046872">
    <property type="term" value="F:metal ion binding"/>
    <property type="evidence" value="ECO:0007669"/>
    <property type="project" value="UniProtKB-KW"/>
</dbReference>
<gene>
    <name evidence="4" type="ORF">PPYR_04806</name>
</gene>
<protein>
    <recommendedName>
        <fullName evidence="3">DDE Tnp4 domain-containing protein</fullName>
    </recommendedName>
</protein>
<name>A0A5N4AZN7_PHOPY</name>
<dbReference type="InterPro" id="IPR027806">
    <property type="entry name" value="HARBI1_dom"/>
</dbReference>
<evidence type="ECO:0000313" key="4">
    <source>
        <dbReference type="EMBL" id="KAB0802620.1"/>
    </source>
</evidence>
<keyword evidence="2" id="KW-0479">Metal-binding</keyword>
<dbReference type="Proteomes" id="UP000327044">
    <property type="component" value="Unassembled WGS sequence"/>
</dbReference>
<dbReference type="Pfam" id="PF13359">
    <property type="entry name" value="DDE_Tnp_4"/>
    <property type="match status" value="1"/>
</dbReference>
<sequence>MDVIDDILLFNEMDIINNIERRPYNTINRFRHVDNFHEWDETDFVRRFRLSKASVLVVLELIQGDIRARTNRNNPIAPLQQLLLTLRFFASGSFYITVSDFGGIHKSTAAQIIKRTVTALSYLITPINNPQGEIETLFNESLIRTRTVVERTFGIWKRRFPILSVGMRCRVELAQNIIVATAVIHNIARQERDAIDDLEDDPLIENVLAPPPRNDNDNHHHRRELLEYFEQLYNHRN</sequence>